<dbReference type="STRING" id="63737.Npun_F3916"/>
<dbReference type="HOGENOM" id="CLU_2826825_0_0_3"/>
<keyword evidence="1" id="KW-1133">Transmembrane helix</keyword>
<dbReference type="EnsemblBacteria" id="ACC82299">
    <property type="protein sequence ID" value="ACC82299"/>
    <property type="gene ID" value="Npun_F3916"/>
</dbReference>
<gene>
    <name evidence="2" type="ordered locus">Npun_F3916</name>
</gene>
<sequence length="66" mass="7976">MTSYLLCASFLNQFLVNLLTFFFIILYLNINTEEQQYSKYLLLNICAVFNLVTFKQVLYWSWMSEK</sequence>
<proteinExistence type="predicted"/>
<name>B2J5E2_NOSP7</name>
<feature type="transmembrane region" description="Helical" evidence="1">
    <location>
        <begin position="40"/>
        <end position="62"/>
    </location>
</feature>
<protein>
    <submittedName>
        <fullName evidence="2">Uncharacterized protein</fullName>
    </submittedName>
</protein>
<feature type="transmembrane region" description="Helical" evidence="1">
    <location>
        <begin position="6"/>
        <end position="28"/>
    </location>
</feature>
<reference evidence="2 3" key="2">
    <citation type="journal article" date="2013" name="Plant Physiol.">
        <title>A Nostoc punctiforme Sugar Transporter Necessary to Establish a Cyanobacterium-Plant Symbiosis.</title>
        <authorList>
            <person name="Ekman M."/>
            <person name="Picossi S."/>
            <person name="Campbell E.L."/>
            <person name="Meeks J.C."/>
            <person name="Flores E."/>
        </authorList>
    </citation>
    <scope>NUCLEOTIDE SEQUENCE [LARGE SCALE GENOMIC DNA]</scope>
    <source>
        <strain evidence="3">ATCC 29133 / PCC 73102</strain>
    </source>
</reference>
<keyword evidence="1" id="KW-0472">Membrane</keyword>
<evidence type="ECO:0000313" key="2">
    <source>
        <dbReference type="EMBL" id="ACC82299.1"/>
    </source>
</evidence>
<keyword evidence="3" id="KW-1185">Reference proteome</keyword>
<evidence type="ECO:0000313" key="3">
    <source>
        <dbReference type="Proteomes" id="UP000001191"/>
    </source>
</evidence>
<dbReference type="EMBL" id="CP001037">
    <property type="protein sequence ID" value="ACC82299.1"/>
    <property type="molecule type" value="Genomic_DNA"/>
</dbReference>
<reference evidence="3" key="1">
    <citation type="submission" date="2008-04" db="EMBL/GenBank/DDBJ databases">
        <title>Complete sequence of chromosome of Nostoc punctiforme ATCC 29133.</title>
        <authorList>
            <consortium name="US DOE Joint Genome Institute"/>
            <person name="Copeland A."/>
            <person name="Lucas S."/>
            <person name="Lapidus A."/>
            <person name="Glavina del Rio T."/>
            <person name="Dalin E."/>
            <person name="Tice H."/>
            <person name="Pitluck S."/>
            <person name="Chain P."/>
            <person name="Malfatti S."/>
            <person name="Shin M."/>
            <person name="Vergez L."/>
            <person name="Schmutz J."/>
            <person name="Larimer F."/>
            <person name="Land M."/>
            <person name="Hauser L."/>
            <person name="Kyrpides N."/>
            <person name="Kim E."/>
            <person name="Meeks J.C."/>
            <person name="Elhai J."/>
            <person name="Campbell E.L."/>
            <person name="Thiel T."/>
            <person name="Longmire J."/>
            <person name="Potts M."/>
            <person name="Atlas R."/>
        </authorList>
    </citation>
    <scope>NUCLEOTIDE SEQUENCE [LARGE SCALE GENOMIC DNA]</scope>
    <source>
        <strain evidence="3">ATCC 29133 / PCC 73102</strain>
    </source>
</reference>
<dbReference type="Proteomes" id="UP000001191">
    <property type="component" value="Chromosome"/>
</dbReference>
<evidence type="ECO:0000256" key="1">
    <source>
        <dbReference type="SAM" id="Phobius"/>
    </source>
</evidence>
<keyword evidence="1" id="KW-0812">Transmembrane</keyword>
<accession>B2J5E2</accession>
<dbReference type="KEGG" id="npu:Npun_F3916"/>
<organism evidence="2 3">
    <name type="scientific">Nostoc punctiforme (strain ATCC 29133 / PCC 73102)</name>
    <dbReference type="NCBI Taxonomy" id="63737"/>
    <lineage>
        <taxon>Bacteria</taxon>
        <taxon>Bacillati</taxon>
        <taxon>Cyanobacteriota</taxon>
        <taxon>Cyanophyceae</taxon>
        <taxon>Nostocales</taxon>
        <taxon>Nostocaceae</taxon>
        <taxon>Nostoc</taxon>
    </lineage>
</organism>
<dbReference type="AlphaFoldDB" id="B2J5E2"/>